<keyword evidence="3" id="KW-1185">Reference proteome</keyword>
<evidence type="ECO:0000256" key="1">
    <source>
        <dbReference type="SAM" id="MobiDB-lite"/>
    </source>
</evidence>
<gene>
    <name evidence="2" type="ORF">IL334_003905</name>
</gene>
<evidence type="ECO:0000313" key="3">
    <source>
        <dbReference type="Proteomes" id="UP001329825"/>
    </source>
</evidence>
<proteinExistence type="predicted"/>
<feature type="compositionally biased region" description="Polar residues" evidence="1">
    <location>
        <begin position="1"/>
        <end position="14"/>
    </location>
</feature>
<name>A0ABZ1CYW4_9TREE</name>
<dbReference type="Proteomes" id="UP001329825">
    <property type="component" value="Chromosome 5"/>
</dbReference>
<reference evidence="2 3" key="1">
    <citation type="submission" date="2024-01" db="EMBL/GenBank/DDBJ databases">
        <title>Comparative genomics of Cryptococcus and Kwoniella reveals pathogenesis evolution and contrasting modes of karyotype evolution via chromosome fusion or intercentromeric recombination.</title>
        <authorList>
            <person name="Coelho M.A."/>
            <person name="David-Palma M."/>
            <person name="Shea T."/>
            <person name="Bowers K."/>
            <person name="McGinley-Smith S."/>
            <person name="Mohammad A.W."/>
            <person name="Gnirke A."/>
            <person name="Yurkov A.M."/>
            <person name="Nowrousian M."/>
            <person name="Sun S."/>
            <person name="Cuomo C.A."/>
            <person name="Heitman J."/>
        </authorList>
    </citation>
    <scope>NUCLEOTIDE SEQUENCE [LARGE SCALE GENOMIC DNA]</scope>
    <source>
        <strain evidence="2">CBS 11374</strain>
    </source>
</reference>
<sequence>MGANTSKRTTNENGSDGDGLTVKQVGAVKLREAVKKGQNLPPFLTSDDIYHSTHTIPNWRVRISISDLRRKTGPRASKNEEEENFHQHHLTVAMRVNRICYTIAGPILYSRVITIRPDSFLSHVNPPISNRLSKIELFQYIHRMDIGYSPTDIDESDINPPLTRSDRAIAAGAGLFGLGNSRDGLYNGPTLIRDMDIAHRTTFLLKNLQESILPDHQHQGMKLFGNLQSITIGSFGQTPYSRWDVGHRFLSNDLNRYRLSSSSSSFYFSKLISTFSMSMSASTMQEPALSETLSRKNEEQNELIKIRYRFGNEFMKNCSPEHICVDNFSGPLSINDPLSSPSPSLGLKSYTIHITQSIVDNGLKTFPVVTGIINRWIIHPEAWDIWRGNTYRWLDALISFLFMDGIPKFSNTKVIIYGALDRQRIDKEFPSLVEDWDDNWEWEKKKSKVITWIFGWAIVLNLAGFVTLAEEGEVVCDACGCRYGGVDL</sequence>
<organism evidence="2 3">
    <name type="scientific">Kwoniella shivajii</name>
    <dbReference type="NCBI Taxonomy" id="564305"/>
    <lineage>
        <taxon>Eukaryota</taxon>
        <taxon>Fungi</taxon>
        <taxon>Dikarya</taxon>
        <taxon>Basidiomycota</taxon>
        <taxon>Agaricomycotina</taxon>
        <taxon>Tremellomycetes</taxon>
        <taxon>Tremellales</taxon>
        <taxon>Cryptococcaceae</taxon>
        <taxon>Kwoniella</taxon>
    </lineage>
</organism>
<accession>A0ABZ1CYW4</accession>
<dbReference type="GeneID" id="87956036"/>
<dbReference type="EMBL" id="CP141885">
    <property type="protein sequence ID" value="WRT66940.1"/>
    <property type="molecule type" value="Genomic_DNA"/>
</dbReference>
<protein>
    <submittedName>
        <fullName evidence="2">Uncharacterized protein</fullName>
    </submittedName>
</protein>
<evidence type="ECO:0000313" key="2">
    <source>
        <dbReference type="EMBL" id="WRT66940.1"/>
    </source>
</evidence>
<dbReference type="RefSeq" id="XP_062791680.1">
    <property type="nucleotide sequence ID" value="XM_062935629.1"/>
</dbReference>
<feature type="region of interest" description="Disordered" evidence="1">
    <location>
        <begin position="1"/>
        <end position="20"/>
    </location>
</feature>